<proteinExistence type="predicted"/>
<feature type="region of interest" description="Disordered" evidence="1">
    <location>
        <begin position="1"/>
        <end position="55"/>
    </location>
</feature>
<evidence type="ECO:0000313" key="2">
    <source>
        <dbReference type="EMBL" id="CCQ43576.1"/>
    </source>
</evidence>
<dbReference type="AlphaFoldDB" id="L8EA09"/>
<feature type="compositionally biased region" description="Low complexity" evidence="1">
    <location>
        <begin position="46"/>
        <end position="55"/>
    </location>
</feature>
<dbReference type="OrthoDB" id="5779068at2759"/>
<evidence type="ECO:0000256" key="1">
    <source>
        <dbReference type="SAM" id="MobiDB-lite"/>
    </source>
</evidence>
<protein>
    <submittedName>
        <fullName evidence="2">Alternative protein SSH3</fullName>
    </submittedName>
</protein>
<name>L8EA09_HUMAN</name>
<accession>L8EA09</accession>
<gene>
    <name evidence="2" type="primary">SSH3</name>
</gene>
<dbReference type="ChiTaRS" id="SSH3">
    <property type="organism name" value="human"/>
</dbReference>
<sequence length="55" mass="6403">MEGTMMMQQRPVLSQQRRPRVRRSSTGTRQTSGKDPRVPRSRRSRGSTCTSWYSC</sequence>
<dbReference type="EMBL" id="HF584079">
    <property type="protein sequence ID" value="CCQ43576.1"/>
    <property type="molecule type" value="Genomic_DNA"/>
</dbReference>
<organism evidence="2">
    <name type="scientific">Homo sapiens</name>
    <name type="common">Human</name>
    <dbReference type="NCBI Taxonomy" id="9606"/>
    <lineage>
        <taxon>Eukaryota</taxon>
        <taxon>Metazoa</taxon>
        <taxon>Chordata</taxon>
        <taxon>Craniata</taxon>
        <taxon>Vertebrata</taxon>
        <taxon>Euteleostomi</taxon>
        <taxon>Mammalia</taxon>
        <taxon>Eutheria</taxon>
        <taxon>Euarchontoglires</taxon>
        <taxon>Primates</taxon>
        <taxon>Haplorrhini</taxon>
        <taxon>Catarrhini</taxon>
        <taxon>Hominidae</taxon>
        <taxon>Homo</taxon>
    </lineage>
</organism>
<reference evidence="2" key="1">
    <citation type="journal article" date="2013" name="PLoS ONE">
        <title>Direct detection of alternative open reading frames translation products in human significantly expands the proteome.</title>
        <authorList>
            <person name="Vanderperre B."/>
            <person name="Lucier J.-F."/>
            <person name="Motard J."/>
            <person name="Tremblay G."/>
            <person name="Vanderperre S."/>
            <person name="Wisztorski M."/>
            <person name="Salzet M."/>
            <person name="Boisvert F.-M."/>
            <person name="Roucou X."/>
        </authorList>
    </citation>
    <scope>NUCLEOTIDE SEQUENCE</scope>
</reference>